<keyword evidence="2" id="KW-0812">Transmembrane</keyword>
<dbReference type="KEGG" id="jpo:G7058_11535"/>
<dbReference type="RefSeq" id="WP_166063663.1">
    <property type="nucleotide sequence ID" value="NZ_CP049889.1"/>
</dbReference>
<protein>
    <recommendedName>
        <fullName evidence="5">TcdA-E operon negative regulator</fullName>
    </recommendedName>
</protein>
<organism evidence="3 4">
    <name type="scientific">Jeotgalibaca porci</name>
    <dbReference type="NCBI Taxonomy" id="1868793"/>
    <lineage>
        <taxon>Bacteria</taxon>
        <taxon>Bacillati</taxon>
        <taxon>Bacillota</taxon>
        <taxon>Bacilli</taxon>
        <taxon>Lactobacillales</taxon>
        <taxon>Carnobacteriaceae</taxon>
        <taxon>Jeotgalibaca</taxon>
    </lineage>
</organism>
<keyword evidence="4" id="KW-1185">Reference proteome</keyword>
<gene>
    <name evidence="3" type="ORF">G7058_11535</name>
</gene>
<dbReference type="Proteomes" id="UP000501830">
    <property type="component" value="Chromosome"/>
</dbReference>
<name>A0A6G7WKB2_9LACT</name>
<keyword evidence="2" id="KW-0472">Membrane</keyword>
<keyword evidence="2" id="KW-1133">Transmembrane helix</keyword>
<evidence type="ECO:0000313" key="3">
    <source>
        <dbReference type="EMBL" id="QIK52628.1"/>
    </source>
</evidence>
<evidence type="ECO:0008006" key="5">
    <source>
        <dbReference type="Google" id="ProtNLM"/>
    </source>
</evidence>
<evidence type="ECO:0000256" key="2">
    <source>
        <dbReference type="SAM" id="Phobius"/>
    </source>
</evidence>
<sequence>MAKKRLFDEDGNEVKGKIKKPFYKKWWFWLLVVLFIFVPLSSGNEDTPETNVAKESAEPVEEASAEESNVIESEKEELESSVVVVEEESKEELPAPSEVQFDPNDYITDLTYEDLARSPEEHSFKAVVFEGRVIQVMQGDGMSQYRVSINDDIDQVMLIEVDNSQLTTRILEDDYIRFYGTYFGEITYQSTLGGNITIPGVVVEKFEFL</sequence>
<evidence type="ECO:0000256" key="1">
    <source>
        <dbReference type="SAM" id="MobiDB-lite"/>
    </source>
</evidence>
<evidence type="ECO:0000313" key="4">
    <source>
        <dbReference type="Proteomes" id="UP000501830"/>
    </source>
</evidence>
<feature type="region of interest" description="Disordered" evidence="1">
    <location>
        <begin position="45"/>
        <end position="72"/>
    </location>
</feature>
<reference evidence="3 4" key="1">
    <citation type="journal article" date="2017" name="Int. J. Syst. Evol. Microbiol.">
        <title>Jeotgalibaca porci sp. nov. and Jeotgalibaca arthritidis sp. nov., isolated from pigs, and emended description of the genus Jeotgalibaca.</title>
        <authorList>
            <person name="Zamora L."/>
            <person name="Perez-Sancho M."/>
            <person name="Dominguez L."/>
            <person name="Fernandez-Garayzabal J.F."/>
            <person name="Vela A.I."/>
        </authorList>
    </citation>
    <scope>NUCLEOTIDE SEQUENCE [LARGE SCALE GENOMIC DNA]</scope>
    <source>
        <strain evidence="3 4">CCUG 69148</strain>
    </source>
</reference>
<accession>A0A6G7WKB2</accession>
<proteinExistence type="predicted"/>
<dbReference type="AlphaFoldDB" id="A0A6G7WKB2"/>
<dbReference type="GeneID" id="94553921"/>
<feature type="transmembrane region" description="Helical" evidence="2">
    <location>
        <begin position="26"/>
        <end position="42"/>
    </location>
</feature>
<dbReference type="EMBL" id="CP049889">
    <property type="protein sequence ID" value="QIK52628.1"/>
    <property type="molecule type" value="Genomic_DNA"/>
</dbReference>